<dbReference type="PANTHER" id="PTHR32282:SF33">
    <property type="entry name" value="PEPTIDOGLYCAN GLYCOSYLTRANSFERASE"/>
    <property type="match status" value="1"/>
</dbReference>
<dbReference type="GO" id="GO:0030288">
    <property type="term" value="C:outer membrane-bounded periplasmic space"/>
    <property type="evidence" value="ECO:0007669"/>
    <property type="project" value="TreeGrafter"/>
</dbReference>
<feature type="domain" description="PASTA" evidence="15">
    <location>
        <begin position="685"/>
        <end position="745"/>
    </location>
</feature>
<evidence type="ECO:0000256" key="2">
    <source>
        <dbReference type="ARBA" id="ARBA00007739"/>
    </source>
</evidence>
<dbReference type="Gene3D" id="3.40.710.10">
    <property type="entry name" value="DD-peptidase/beta-lactamase superfamily"/>
    <property type="match status" value="1"/>
</dbReference>
<dbReference type="FunFam" id="1.10.3810.10:FF:000001">
    <property type="entry name" value="Penicillin-binding protein 1A"/>
    <property type="match status" value="1"/>
</dbReference>
<name>A0A1G6YGT6_9ACTN</name>
<dbReference type="InterPro" id="IPR023346">
    <property type="entry name" value="Lysozyme-like_dom_sf"/>
</dbReference>
<dbReference type="GO" id="GO:0008658">
    <property type="term" value="F:penicillin binding"/>
    <property type="evidence" value="ECO:0007669"/>
    <property type="project" value="InterPro"/>
</dbReference>
<dbReference type="Proteomes" id="UP000198546">
    <property type="component" value="Chromosome i"/>
</dbReference>
<evidence type="ECO:0000256" key="3">
    <source>
        <dbReference type="ARBA" id="ARBA00022645"/>
    </source>
</evidence>
<dbReference type="EMBL" id="LT629688">
    <property type="protein sequence ID" value="SDD89694.1"/>
    <property type="molecule type" value="Genomic_DNA"/>
</dbReference>
<evidence type="ECO:0000256" key="5">
    <source>
        <dbReference type="ARBA" id="ARBA00022676"/>
    </source>
</evidence>
<evidence type="ECO:0000256" key="9">
    <source>
        <dbReference type="ARBA" id="ARBA00022984"/>
    </source>
</evidence>
<dbReference type="GO" id="GO:0009252">
    <property type="term" value="P:peptidoglycan biosynthetic process"/>
    <property type="evidence" value="ECO:0007669"/>
    <property type="project" value="UniProtKB-KW"/>
</dbReference>
<dbReference type="InterPro" id="IPR050396">
    <property type="entry name" value="Glycosyltr_51/Transpeptidase"/>
</dbReference>
<comment type="similarity">
    <text evidence="1">In the C-terminal section; belongs to the transpeptidase family.</text>
</comment>
<organism evidence="16 17">
    <name type="scientific">Auraticoccus monumenti</name>
    <dbReference type="NCBI Taxonomy" id="675864"/>
    <lineage>
        <taxon>Bacteria</taxon>
        <taxon>Bacillati</taxon>
        <taxon>Actinomycetota</taxon>
        <taxon>Actinomycetes</taxon>
        <taxon>Propionibacteriales</taxon>
        <taxon>Propionibacteriaceae</taxon>
        <taxon>Auraticoccus</taxon>
    </lineage>
</organism>
<accession>A0A1G6YGT6</accession>
<dbReference type="GO" id="GO:0009002">
    <property type="term" value="F:serine-type D-Ala-D-Ala carboxypeptidase activity"/>
    <property type="evidence" value="ECO:0007669"/>
    <property type="project" value="UniProtKB-EC"/>
</dbReference>
<keyword evidence="6" id="KW-0808">Transferase</keyword>
<comment type="similarity">
    <text evidence="2">In the N-terminal section; belongs to the glycosyltransferase 51 family.</text>
</comment>
<proteinExistence type="inferred from homology"/>
<evidence type="ECO:0000256" key="14">
    <source>
        <dbReference type="SAM" id="MobiDB-lite"/>
    </source>
</evidence>
<dbReference type="AlphaFoldDB" id="A0A1G6YGT6"/>
<keyword evidence="9" id="KW-0573">Peptidoglycan synthesis</keyword>
<dbReference type="GO" id="GO:0008360">
    <property type="term" value="P:regulation of cell shape"/>
    <property type="evidence" value="ECO:0007669"/>
    <property type="project" value="UniProtKB-KW"/>
</dbReference>
<keyword evidence="5" id="KW-0328">Glycosyltransferase</keyword>
<feature type="region of interest" description="Disordered" evidence="14">
    <location>
        <begin position="665"/>
        <end position="736"/>
    </location>
</feature>
<dbReference type="SUPFAM" id="SSF56601">
    <property type="entry name" value="beta-lactamase/transpeptidase-like"/>
    <property type="match status" value="1"/>
</dbReference>
<dbReference type="Gene3D" id="3.30.10.20">
    <property type="match status" value="1"/>
</dbReference>
<keyword evidence="7" id="KW-0378">Hydrolase</keyword>
<dbReference type="GO" id="GO:0008955">
    <property type="term" value="F:peptidoglycan glycosyltransferase activity"/>
    <property type="evidence" value="ECO:0007669"/>
    <property type="project" value="UniProtKB-EC"/>
</dbReference>
<reference evidence="16 17" key="1">
    <citation type="submission" date="2016-10" db="EMBL/GenBank/DDBJ databases">
        <authorList>
            <person name="de Groot N.N."/>
        </authorList>
    </citation>
    <scope>NUCLEOTIDE SEQUENCE [LARGE SCALE GENOMIC DNA]</scope>
    <source>
        <strain evidence="16 17">MON 2.2</strain>
    </source>
</reference>
<dbReference type="Pfam" id="PF00905">
    <property type="entry name" value="Transpeptidase"/>
    <property type="match status" value="1"/>
</dbReference>
<evidence type="ECO:0000313" key="17">
    <source>
        <dbReference type="Proteomes" id="UP000198546"/>
    </source>
</evidence>
<dbReference type="GO" id="GO:0006508">
    <property type="term" value="P:proteolysis"/>
    <property type="evidence" value="ECO:0007669"/>
    <property type="project" value="UniProtKB-KW"/>
</dbReference>
<keyword evidence="4" id="KW-0645">Protease</keyword>
<dbReference type="InterPro" id="IPR036950">
    <property type="entry name" value="PBP_transglycosylase"/>
</dbReference>
<dbReference type="Pfam" id="PF00912">
    <property type="entry name" value="Transgly"/>
    <property type="match status" value="1"/>
</dbReference>
<dbReference type="Pfam" id="PF03793">
    <property type="entry name" value="PASTA"/>
    <property type="match status" value="1"/>
</dbReference>
<evidence type="ECO:0000256" key="13">
    <source>
        <dbReference type="ARBA" id="ARBA00049902"/>
    </source>
</evidence>
<comment type="catalytic activity">
    <reaction evidence="12">
        <text>Preferential cleavage: (Ac)2-L-Lys-D-Ala-|-D-Ala. Also transpeptidation of peptidyl-alanyl moieties that are N-acyl substituents of D-alanine.</text>
        <dbReference type="EC" id="3.4.16.4"/>
    </reaction>
</comment>
<protein>
    <submittedName>
        <fullName evidence="16">Membrane carboxypeptidase (Penicillin-binding protein)</fullName>
    </submittedName>
</protein>
<feature type="compositionally biased region" description="Basic and acidic residues" evidence="14">
    <location>
        <begin position="711"/>
        <end position="720"/>
    </location>
</feature>
<comment type="catalytic activity">
    <reaction evidence="13">
        <text>[GlcNAc-(1-&gt;4)-Mur2Ac(oyl-L-Ala-gamma-D-Glu-L-Lys-D-Ala-D-Ala)](n)-di-trans,octa-cis-undecaprenyl diphosphate + beta-D-GlcNAc-(1-&gt;4)-Mur2Ac(oyl-L-Ala-gamma-D-Glu-L-Lys-D-Ala-D-Ala)-di-trans,octa-cis-undecaprenyl diphosphate = [GlcNAc-(1-&gt;4)-Mur2Ac(oyl-L-Ala-gamma-D-Glu-L-Lys-D-Ala-D-Ala)](n+1)-di-trans,octa-cis-undecaprenyl diphosphate + di-trans,octa-cis-undecaprenyl diphosphate + H(+)</text>
        <dbReference type="Rhea" id="RHEA:23708"/>
        <dbReference type="Rhea" id="RHEA-COMP:9602"/>
        <dbReference type="Rhea" id="RHEA-COMP:9603"/>
        <dbReference type="ChEBI" id="CHEBI:15378"/>
        <dbReference type="ChEBI" id="CHEBI:58405"/>
        <dbReference type="ChEBI" id="CHEBI:60033"/>
        <dbReference type="ChEBI" id="CHEBI:78435"/>
        <dbReference type="EC" id="2.4.99.28"/>
    </reaction>
</comment>
<evidence type="ECO:0000313" key="16">
    <source>
        <dbReference type="EMBL" id="SDD89694.1"/>
    </source>
</evidence>
<evidence type="ECO:0000256" key="7">
    <source>
        <dbReference type="ARBA" id="ARBA00022801"/>
    </source>
</evidence>
<keyword evidence="11" id="KW-0961">Cell wall biogenesis/degradation</keyword>
<evidence type="ECO:0000259" key="15">
    <source>
        <dbReference type="PROSITE" id="PS51178"/>
    </source>
</evidence>
<evidence type="ECO:0000256" key="10">
    <source>
        <dbReference type="ARBA" id="ARBA00023268"/>
    </source>
</evidence>
<dbReference type="InterPro" id="IPR005543">
    <property type="entry name" value="PASTA_dom"/>
</dbReference>
<dbReference type="InterPro" id="IPR012338">
    <property type="entry name" value="Beta-lactam/transpept-like"/>
</dbReference>
<evidence type="ECO:0000256" key="1">
    <source>
        <dbReference type="ARBA" id="ARBA00007090"/>
    </source>
</evidence>
<sequence>MFVVVSVVMGLLGAGLVVPFAAMAGQGSQAAAESLELLPEELETPPQPERSRVLAGDGSVLAYFYDENRVLVDLEDIAPVMRQAQVAIEDHRFYEHGALDVTGTLRAFLQNTAGGSTQGGSSITQQYVKMVQVEKAKSNGDEEGVLAAQEQSYGRKVQEMRYAIALEKRLTKDEILENYLNIAYYGAGAYGVEQASRQYFGVPAADLDLAQAAMLAGLVQNPTATDPVLYPEAAVERRDVVINRMLSLGLVSEGAAEEALDTDWDPDGVTPPPNGCVGTEFPFLCDYVRRTLLQNEALGRTAEEREAMLLRGGLTIETRIDEATQRTAEEAISDLIDPEDPVISTMTMVEPGTGLIRAMAQSRPEMGTDAGQTYYNYAVEESLGGAEGFQAGSTFKPFTAAAALEEGIPLSRRYDSPEVMDFSSTQFESCEGTVEVPDGYRPRNSTRSGSDMAMDYAMAWSVNTYFLQLGRDAGMCDVTELMDEVGIQLSNGEDMTSQSSIFSLPLGSVDVTPLSMTEGYATLAAEGEHCSPVIVESITSRDGKELPVPEAGCDRVVDRDVARGVTSLLEEVMTATGAPARLADGRDVAGKTGTTDSTEAVWFCGYTPEVAGCASIAVDKTSDFWDGRRRSLEGLRLPESGSVLQGSGGGDAGARIWRPAMTEALEDEPRTSFRNPSAEIRRGDQEDVPSVRGLSADQAERRLEQAGFTVQRREITDRRPAGTFIGTSPTGQAGRDETIYLNFSAGPGSAGDEDGNG</sequence>
<evidence type="ECO:0000256" key="12">
    <source>
        <dbReference type="ARBA" id="ARBA00034000"/>
    </source>
</evidence>
<dbReference type="STRING" id="675864.SAMN04489747_2007"/>
<keyword evidence="8" id="KW-0133">Cell shape</keyword>
<dbReference type="PROSITE" id="PS51178">
    <property type="entry name" value="PASTA"/>
    <property type="match status" value="1"/>
</dbReference>
<dbReference type="CDD" id="cd06577">
    <property type="entry name" value="PASTA_pknB"/>
    <property type="match status" value="1"/>
</dbReference>
<dbReference type="InterPro" id="IPR001264">
    <property type="entry name" value="Glyco_trans_51"/>
</dbReference>
<keyword evidence="17" id="KW-1185">Reference proteome</keyword>
<evidence type="ECO:0000256" key="11">
    <source>
        <dbReference type="ARBA" id="ARBA00023316"/>
    </source>
</evidence>
<evidence type="ECO:0000256" key="4">
    <source>
        <dbReference type="ARBA" id="ARBA00022670"/>
    </source>
</evidence>
<dbReference type="SUPFAM" id="SSF53955">
    <property type="entry name" value="Lysozyme-like"/>
    <property type="match status" value="1"/>
</dbReference>
<gene>
    <name evidence="16" type="ORF">SAMN04489747_2007</name>
</gene>
<evidence type="ECO:0000256" key="6">
    <source>
        <dbReference type="ARBA" id="ARBA00022679"/>
    </source>
</evidence>
<dbReference type="GO" id="GO:0071555">
    <property type="term" value="P:cell wall organization"/>
    <property type="evidence" value="ECO:0007669"/>
    <property type="project" value="UniProtKB-KW"/>
</dbReference>
<keyword evidence="3 16" id="KW-0121">Carboxypeptidase</keyword>
<evidence type="ECO:0000256" key="8">
    <source>
        <dbReference type="ARBA" id="ARBA00022960"/>
    </source>
</evidence>
<dbReference type="InterPro" id="IPR001460">
    <property type="entry name" value="PCN-bd_Tpept"/>
</dbReference>
<dbReference type="Gene3D" id="1.10.3810.10">
    <property type="entry name" value="Biosynthetic peptidoglycan transglycosylase-like"/>
    <property type="match status" value="1"/>
</dbReference>
<dbReference type="PANTHER" id="PTHR32282">
    <property type="entry name" value="BINDING PROTEIN TRANSPEPTIDASE, PUTATIVE-RELATED"/>
    <property type="match status" value="1"/>
</dbReference>
<keyword evidence="10" id="KW-0511">Multifunctional enzyme</keyword>